<organism evidence="1 2">
    <name type="scientific">Pluteus cervinus</name>
    <dbReference type="NCBI Taxonomy" id="181527"/>
    <lineage>
        <taxon>Eukaryota</taxon>
        <taxon>Fungi</taxon>
        <taxon>Dikarya</taxon>
        <taxon>Basidiomycota</taxon>
        <taxon>Agaricomycotina</taxon>
        <taxon>Agaricomycetes</taxon>
        <taxon>Agaricomycetidae</taxon>
        <taxon>Agaricales</taxon>
        <taxon>Pluteineae</taxon>
        <taxon>Pluteaceae</taxon>
        <taxon>Pluteus</taxon>
    </lineage>
</organism>
<sequence length="1308" mass="142722">MSNNNNSQPQRQSGRAKRPSSRALGNDGIQTITQPAPKPRKVKKAARKKLNAAASVEASLDPLPSASSTLGVDTDAGVDSRSTLVVAGPITNTNGAGDSQNGNSAAAAAEESPQDDGTPGGAVAKPNISLSSVLVGAINAVNAINALNTINNTLPGADTDTDSLNSLNLGPTGAPSPVTAALEDTTLVSIANSSAGGTQNVPSPRSLSPVVEDDDEQQAHAAMVPPKQPLFSGEDDDDPALDDDAPYDLESPVPSPRRPQPQPRTPPLFAGAAAVIVHPVLNDDASHDEESSVPAPTRPRPRPRTAPLFPGAAAIVVRREFYPPPKKAEYSTSAPPHNNSSKGGRSLVQDQDIHEDEGSVLKDASGRTGLRGGSVESGGALEIDFDITTDNNRIEDPPIELLDAHEFFEFTELDFDNPDVSSVNGKGSQDDDEAQDRGDDMDGVGVEEEENADNSAPENARLKPGPISKPVQEALLKLHSEYIANIKQLAKENNQSEQVFRHFLGLLITQPRRLNGWNAFLAWFREKSPAKYKGLPRTESGHSARYTFREEYLLFLGPGINDSEIREERLAPIRTWYAGHLERYLMRRNADGKMTTLIGKSLDPVIKLCTKIWEDTGLHVFGYAINPERDQNGGSSSMAWGSTQQFLELRNQYDNVLCRSLRDFEGLFIAMDVKNATESNTPFKVNWDPNLGEKSKDRDGRVLRECLRLDMWILKPGATVTEFNSSRFPWSTFLDQAWRLKQCLIGWPSGVHPVHITKLSRDELSRIVTLRRKFEDGKCTDEQEINAVVRVVGWSEENKALDLLGSGNVPLVTDSQRGVVHIAAESQAYKNEYEKATSAKTKSANKGKARSKSKIPPPQLPRTPSPVAPRSPVDDNHSPFPPPMPPCYYIAHDSAPDEGDAFDYSNGEDDNHSQVGDFSGGYYDDTQEEYNHEQNSSTNLADYDDSREPPSSPSRSESPVDNSGSPQHYDATGDLDMGDSRAYVRPSVLGGTMAPRNRTPPSSRQGSVPTEPLRPAGTSRQPSSSKKMPHPSLPIQRLSGLLAEPRHSLQPDTRFLPIPASDPTPPLRTYQSRHKSSLNDSQQLHVPPRHSHDEGHTQQRRAQTPDHRKTSHSSKDRAQTQLSTRSVSQAPSSSRSNSSMPPPQLPPRSQPLHEPPRKVLPLPRPHPDRSTFDEARRKKRKIEHVNVASSSERPSPSPHCPPLQRPPSSPGHGLPSHHPTPSQLTPSLSQHQSIAPRRQPTPLQHQSTSSQCQPTSSQHQSASRQPALPQHQPGRSQHIITASESRRQPTPSIPSPQQPPSSKRGRDN</sequence>
<dbReference type="Proteomes" id="UP000308600">
    <property type="component" value="Unassembled WGS sequence"/>
</dbReference>
<evidence type="ECO:0000313" key="1">
    <source>
        <dbReference type="EMBL" id="TFK60754.1"/>
    </source>
</evidence>
<gene>
    <name evidence="1" type="ORF">BDN72DRAFT_904702</name>
</gene>
<proteinExistence type="predicted"/>
<accession>A0ACD3A622</accession>
<dbReference type="EMBL" id="ML208736">
    <property type="protein sequence ID" value="TFK60754.1"/>
    <property type="molecule type" value="Genomic_DNA"/>
</dbReference>
<protein>
    <submittedName>
        <fullName evidence="1">Uncharacterized protein</fullName>
    </submittedName>
</protein>
<name>A0ACD3A622_9AGAR</name>
<keyword evidence="2" id="KW-1185">Reference proteome</keyword>
<evidence type="ECO:0000313" key="2">
    <source>
        <dbReference type="Proteomes" id="UP000308600"/>
    </source>
</evidence>
<reference evidence="1 2" key="1">
    <citation type="journal article" date="2019" name="Nat. Ecol. Evol.">
        <title>Megaphylogeny resolves global patterns of mushroom evolution.</title>
        <authorList>
            <person name="Varga T."/>
            <person name="Krizsan K."/>
            <person name="Foldi C."/>
            <person name="Dima B."/>
            <person name="Sanchez-Garcia M."/>
            <person name="Sanchez-Ramirez S."/>
            <person name="Szollosi G.J."/>
            <person name="Szarkandi J.G."/>
            <person name="Papp V."/>
            <person name="Albert L."/>
            <person name="Andreopoulos W."/>
            <person name="Angelini C."/>
            <person name="Antonin V."/>
            <person name="Barry K.W."/>
            <person name="Bougher N.L."/>
            <person name="Buchanan P."/>
            <person name="Buyck B."/>
            <person name="Bense V."/>
            <person name="Catcheside P."/>
            <person name="Chovatia M."/>
            <person name="Cooper J."/>
            <person name="Damon W."/>
            <person name="Desjardin D."/>
            <person name="Finy P."/>
            <person name="Geml J."/>
            <person name="Haridas S."/>
            <person name="Hughes K."/>
            <person name="Justo A."/>
            <person name="Karasinski D."/>
            <person name="Kautmanova I."/>
            <person name="Kiss B."/>
            <person name="Kocsube S."/>
            <person name="Kotiranta H."/>
            <person name="LaButti K.M."/>
            <person name="Lechner B.E."/>
            <person name="Liimatainen K."/>
            <person name="Lipzen A."/>
            <person name="Lukacs Z."/>
            <person name="Mihaltcheva S."/>
            <person name="Morgado L.N."/>
            <person name="Niskanen T."/>
            <person name="Noordeloos M.E."/>
            <person name="Ohm R.A."/>
            <person name="Ortiz-Santana B."/>
            <person name="Ovrebo C."/>
            <person name="Racz N."/>
            <person name="Riley R."/>
            <person name="Savchenko A."/>
            <person name="Shiryaev A."/>
            <person name="Soop K."/>
            <person name="Spirin V."/>
            <person name="Szebenyi C."/>
            <person name="Tomsovsky M."/>
            <person name="Tulloss R.E."/>
            <person name="Uehling J."/>
            <person name="Grigoriev I.V."/>
            <person name="Vagvolgyi C."/>
            <person name="Papp T."/>
            <person name="Martin F.M."/>
            <person name="Miettinen O."/>
            <person name="Hibbett D.S."/>
            <person name="Nagy L.G."/>
        </authorList>
    </citation>
    <scope>NUCLEOTIDE SEQUENCE [LARGE SCALE GENOMIC DNA]</scope>
    <source>
        <strain evidence="1 2">NL-1719</strain>
    </source>
</reference>